<evidence type="ECO:0000259" key="9">
    <source>
        <dbReference type="PROSITE" id="PS50157"/>
    </source>
</evidence>
<dbReference type="Gene3D" id="3.30.160.60">
    <property type="entry name" value="Classic Zinc Finger"/>
    <property type="match status" value="1"/>
</dbReference>
<dbReference type="GO" id="GO:0000978">
    <property type="term" value="F:RNA polymerase II cis-regulatory region sequence-specific DNA binding"/>
    <property type="evidence" value="ECO:0007669"/>
    <property type="project" value="TreeGrafter"/>
</dbReference>
<feature type="non-terminal residue" evidence="10">
    <location>
        <position position="1"/>
    </location>
</feature>
<dbReference type="Proteomes" id="UP000288716">
    <property type="component" value="Unassembled WGS sequence"/>
</dbReference>
<keyword evidence="2" id="KW-0677">Repeat</keyword>
<evidence type="ECO:0000256" key="6">
    <source>
        <dbReference type="ARBA" id="ARBA00037948"/>
    </source>
</evidence>
<keyword evidence="4" id="KW-0862">Zinc</keyword>
<dbReference type="InterPro" id="IPR050527">
    <property type="entry name" value="Snail/Krueppel_Znf"/>
</dbReference>
<evidence type="ECO:0000313" key="11">
    <source>
        <dbReference type="Proteomes" id="UP000288716"/>
    </source>
</evidence>
<gene>
    <name evidence="10" type="ORF">B4U80_14728</name>
</gene>
<evidence type="ECO:0000313" key="10">
    <source>
        <dbReference type="EMBL" id="RWS08574.1"/>
    </source>
</evidence>
<evidence type="ECO:0000256" key="5">
    <source>
        <dbReference type="ARBA" id="ARBA00023242"/>
    </source>
</evidence>
<dbReference type="SMART" id="SM00355">
    <property type="entry name" value="ZnF_C2H2"/>
    <property type="match status" value="3"/>
</dbReference>
<dbReference type="EMBL" id="NCKV01050618">
    <property type="protein sequence ID" value="RWS08574.1"/>
    <property type="molecule type" value="Genomic_DNA"/>
</dbReference>
<feature type="compositionally biased region" description="Basic residues" evidence="8">
    <location>
        <begin position="18"/>
        <end position="27"/>
    </location>
</feature>
<dbReference type="PANTHER" id="PTHR24388:SF104">
    <property type="entry name" value="AT-RICH BINDING PROTEIN-RELATED"/>
    <property type="match status" value="1"/>
</dbReference>
<dbReference type="InterPro" id="IPR013087">
    <property type="entry name" value="Znf_C2H2_type"/>
</dbReference>
<keyword evidence="5" id="KW-0539">Nucleus</keyword>
<dbReference type="STRING" id="299467.A0A443QZY1"/>
<dbReference type="PROSITE" id="PS00028">
    <property type="entry name" value="ZINC_FINGER_C2H2_1"/>
    <property type="match status" value="3"/>
</dbReference>
<evidence type="ECO:0000256" key="3">
    <source>
        <dbReference type="ARBA" id="ARBA00022771"/>
    </source>
</evidence>
<keyword evidence="11" id="KW-1185">Reference proteome</keyword>
<evidence type="ECO:0000256" key="8">
    <source>
        <dbReference type="SAM" id="MobiDB-lite"/>
    </source>
</evidence>
<keyword evidence="3 7" id="KW-0863">Zinc-finger</keyword>
<feature type="domain" description="C2H2-type" evidence="9">
    <location>
        <begin position="87"/>
        <end position="114"/>
    </location>
</feature>
<proteinExistence type="inferred from homology"/>
<dbReference type="VEuPathDB" id="VectorBase:LDEU014121"/>
<dbReference type="SUPFAM" id="SSF57667">
    <property type="entry name" value="beta-beta-alpha zinc fingers"/>
    <property type="match status" value="1"/>
</dbReference>
<dbReference type="GO" id="GO:0008270">
    <property type="term" value="F:zinc ion binding"/>
    <property type="evidence" value="ECO:0007669"/>
    <property type="project" value="UniProtKB-KW"/>
</dbReference>
<evidence type="ECO:0000256" key="1">
    <source>
        <dbReference type="ARBA" id="ARBA00022723"/>
    </source>
</evidence>
<dbReference type="AlphaFoldDB" id="A0A443QZY1"/>
<dbReference type="InterPro" id="IPR036236">
    <property type="entry name" value="Znf_C2H2_sf"/>
</dbReference>
<dbReference type="OrthoDB" id="10039931at2759"/>
<organism evidence="10 11">
    <name type="scientific">Leptotrombidium deliense</name>
    <dbReference type="NCBI Taxonomy" id="299467"/>
    <lineage>
        <taxon>Eukaryota</taxon>
        <taxon>Metazoa</taxon>
        <taxon>Ecdysozoa</taxon>
        <taxon>Arthropoda</taxon>
        <taxon>Chelicerata</taxon>
        <taxon>Arachnida</taxon>
        <taxon>Acari</taxon>
        <taxon>Acariformes</taxon>
        <taxon>Trombidiformes</taxon>
        <taxon>Prostigmata</taxon>
        <taxon>Anystina</taxon>
        <taxon>Parasitengona</taxon>
        <taxon>Trombiculoidea</taxon>
        <taxon>Trombiculidae</taxon>
        <taxon>Leptotrombidium</taxon>
    </lineage>
</organism>
<evidence type="ECO:0000256" key="2">
    <source>
        <dbReference type="ARBA" id="ARBA00022737"/>
    </source>
</evidence>
<dbReference type="Pfam" id="PF00096">
    <property type="entry name" value="zf-C2H2"/>
    <property type="match status" value="1"/>
</dbReference>
<dbReference type="GO" id="GO:0000981">
    <property type="term" value="F:DNA-binding transcription factor activity, RNA polymerase II-specific"/>
    <property type="evidence" value="ECO:0007669"/>
    <property type="project" value="TreeGrafter"/>
</dbReference>
<dbReference type="FunFam" id="3.30.160.60:FF:000100">
    <property type="entry name" value="Zinc finger 45-like"/>
    <property type="match status" value="1"/>
</dbReference>
<evidence type="ECO:0000256" key="4">
    <source>
        <dbReference type="ARBA" id="ARBA00022833"/>
    </source>
</evidence>
<reference evidence="10 11" key="1">
    <citation type="journal article" date="2018" name="Gigascience">
        <title>Genomes of trombidid mites reveal novel predicted allergens and laterally-transferred genes associated with secondary metabolism.</title>
        <authorList>
            <person name="Dong X."/>
            <person name="Chaisiri K."/>
            <person name="Xia D."/>
            <person name="Armstrong S.D."/>
            <person name="Fang Y."/>
            <person name="Donnelly M.J."/>
            <person name="Kadowaki T."/>
            <person name="McGarry J.W."/>
            <person name="Darby A.C."/>
            <person name="Makepeace B.L."/>
        </authorList>
    </citation>
    <scope>NUCLEOTIDE SEQUENCE [LARGE SCALE GENOMIC DNA]</scope>
    <source>
        <strain evidence="10">UoL-UT</strain>
    </source>
</reference>
<dbReference type="PANTHER" id="PTHR24388">
    <property type="entry name" value="ZINC FINGER PROTEIN"/>
    <property type="match status" value="1"/>
</dbReference>
<dbReference type="PROSITE" id="PS50157">
    <property type="entry name" value="ZINC_FINGER_C2H2_2"/>
    <property type="match status" value="2"/>
</dbReference>
<protein>
    <submittedName>
        <fullName evidence="10">Zinc finger protein-like protein</fullName>
    </submittedName>
</protein>
<keyword evidence="1" id="KW-0479">Metal-binding</keyword>
<comment type="similarity">
    <text evidence="6">Belongs to the snail C2H2-type zinc-finger protein family.</text>
</comment>
<accession>A0A443QZY1</accession>
<sequence>AATSRQRVIDPQLEPSAPRRRGWKRMKVAPAQRQQRENESLGAVGGHVGFPGVEPPAPRRSGWKRVEVAPAQKPGKKKGRKPSVATLYCDICNKHFENKRAQQQHNYRRHKERPTPICGQCGKSFATKGSLKEHIQGAHENVGEQQCTFGCGAKFPTMKTRVRHETRRHTIKTNFINLHK</sequence>
<feature type="domain" description="C2H2-type" evidence="9">
    <location>
        <begin position="116"/>
        <end position="144"/>
    </location>
</feature>
<evidence type="ECO:0000256" key="7">
    <source>
        <dbReference type="PROSITE-ProRule" id="PRU00042"/>
    </source>
</evidence>
<feature type="region of interest" description="Disordered" evidence="8">
    <location>
        <begin position="1"/>
        <end position="62"/>
    </location>
</feature>
<comment type="caution">
    <text evidence="10">The sequence shown here is derived from an EMBL/GenBank/DDBJ whole genome shotgun (WGS) entry which is preliminary data.</text>
</comment>
<name>A0A443QZY1_9ACAR</name>